<dbReference type="AlphaFoldDB" id="A0A068NRV4"/>
<dbReference type="Gene3D" id="1.50.10.100">
    <property type="entry name" value="Chondroitin AC/alginate lyase"/>
    <property type="match status" value="1"/>
</dbReference>
<reference evidence="2 3" key="1">
    <citation type="journal article" date="2014" name="PLoS ONE">
        <title>The first complete genome sequence of the class fimbriimonadia in the phylum armatimonadetes.</title>
        <authorList>
            <person name="Hu Z.Y."/>
            <person name="Wang Y.Z."/>
            <person name="Im W.T."/>
            <person name="Wang S.Y."/>
            <person name="Zhao G.P."/>
            <person name="Zheng H.J."/>
            <person name="Quan Z.X."/>
        </authorList>
    </citation>
    <scope>NUCLEOTIDE SEQUENCE [LARGE SCALE GENOMIC DNA]</scope>
    <source>
        <strain evidence="2">Gsoil 348</strain>
    </source>
</reference>
<dbReference type="EMBL" id="CP007139">
    <property type="protein sequence ID" value="AIE85495.1"/>
    <property type="molecule type" value="Genomic_DNA"/>
</dbReference>
<evidence type="ECO:0000259" key="1">
    <source>
        <dbReference type="Pfam" id="PF18998"/>
    </source>
</evidence>
<gene>
    <name evidence="2" type="ORF">OP10G_2127</name>
</gene>
<dbReference type="InterPro" id="IPR008929">
    <property type="entry name" value="Chondroitin_lyas"/>
</dbReference>
<evidence type="ECO:0000313" key="3">
    <source>
        <dbReference type="Proteomes" id="UP000027982"/>
    </source>
</evidence>
<evidence type="ECO:0000313" key="2">
    <source>
        <dbReference type="EMBL" id="AIE85495.1"/>
    </source>
</evidence>
<dbReference type="InterPro" id="IPR044060">
    <property type="entry name" value="Bacterial_rp_domain"/>
</dbReference>
<keyword evidence="3" id="KW-1185">Reference proteome</keyword>
<dbReference type="eggNOG" id="COG5492">
    <property type="taxonomic scope" value="Bacteria"/>
</dbReference>
<protein>
    <recommendedName>
        <fullName evidence="1">Bacterial repeat domain-containing protein</fullName>
    </recommendedName>
</protein>
<feature type="domain" description="Bacterial repeat" evidence="1">
    <location>
        <begin position="153"/>
        <end position="215"/>
    </location>
</feature>
<name>A0A068NRV4_FIMGI</name>
<dbReference type="KEGG" id="fgi:OP10G_2127"/>
<proteinExistence type="predicted"/>
<dbReference type="STRING" id="661478.OP10G_2127"/>
<sequence>MIWSAGGIKGGSAAAGTISTTGLYKAPVTLPGQNPVQITASSVTDNRIKDSTYVIILSKGPILDSVSPNPLNTGTINVTLTGKGFVQGATVVDTSNGSPVQLSTTSVTSTTIKATGYQPSAPNATFTVRNPGSGVSNAITVPVAGGATAYTLNVVNGTGSGSYTAGTTVSIQANAPPQGSTFTNWTGATVQNPTASSTTLVMPAANTTVTANYSNGTKYQLTVVSGTGSGSYAAGTTVAITANSPPAGMTFSKWTGATVQSATSPSTTLTMPAAAATVTANYATAAQIPFPVTTHPRLWITQADLPKLRGWAVASNPLYAQGMAPLLSQAVNIYNTQFFPGGVANPNYPDPGDTQGYQGYLTEQYGLVLAFNSLIDPDPANRIKYAQYARNLLMHAMNQAALGTLAGAPFRDPLFATYNRANGSGEQWPLIVDWIYSATDASNNPILTVADKATIRKVFLLWSTACLNASTAYGDHPVPIGATNSAQLLPGNAPYRMASNNYYLGHARLLTMMALSFDPADDPVINASLAPSAMGNTLRSYILNANGAWLYQMYAMMGEPATVAADYGIAGNGAGFGLASGGLPPEGMLYGHSFAYILGQLLALQTAGFNNPAYSGPQIKLIGAPVWDRFVQGYLASMTPTAQVAATEPWLGPIYQYASFGDLLRLYVTPDVMQPFALLSLLEGQQGQATHAAVARWFSVNAVPGGAAGLMTNITNPWSWSSTQSILYFMLLGNSTSGGFDPRPAMPLNYVDAPAARIIAKTDWTANGTMFDYRASWNSINHQLGDAGQFEFFRKGDWLTKEMSNYDNNTVGMTTKYHNSLGLKNWCANGTPNISWFEAGEWANGSQWILAQSAGDPTTVNSSGTGYVYAASDLTKLYNRPNVYSPNDAAVDITQATRSVLWLDGDYIVVYDRATSVHTGLFKTFNLSLATAPTIVGNVTTETMPSGQKLFVQTLLPQNAAIKSVYAASDLNPIAELEPMTQILSIQDPAMPQNTRFLHVLQGADAGTAMAAATKVANANGTAFDGAVFGKYAVYFPVNKGAVIATSTFVVPAGVHTFVVTGLTPGAAYGITTTATAGGVTVTLTPGVAGSTADAAGVIKATI</sequence>
<accession>A0A068NRV4</accession>
<feature type="domain" description="Bacterial repeat" evidence="1">
    <location>
        <begin position="225"/>
        <end position="284"/>
    </location>
</feature>
<dbReference type="HOGENOM" id="CLU_009589_0_0_0"/>
<dbReference type="Proteomes" id="UP000027982">
    <property type="component" value="Chromosome"/>
</dbReference>
<dbReference type="Pfam" id="PF18998">
    <property type="entry name" value="Flg_new_2"/>
    <property type="match status" value="2"/>
</dbReference>
<dbReference type="Gene3D" id="2.70.98.70">
    <property type="match status" value="1"/>
</dbReference>
<organism evidence="2 3">
    <name type="scientific">Fimbriimonas ginsengisoli Gsoil 348</name>
    <dbReference type="NCBI Taxonomy" id="661478"/>
    <lineage>
        <taxon>Bacteria</taxon>
        <taxon>Bacillati</taxon>
        <taxon>Armatimonadota</taxon>
        <taxon>Fimbriimonadia</taxon>
        <taxon>Fimbriimonadales</taxon>
        <taxon>Fimbriimonadaceae</taxon>
        <taxon>Fimbriimonas</taxon>
    </lineage>
</organism>